<dbReference type="InterPro" id="IPR010496">
    <property type="entry name" value="AL/BT2_dom"/>
</dbReference>
<feature type="signal peptide" evidence="1">
    <location>
        <begin position="1"/>
        <end position="25"/>
    </location>
</feature>
<evidence type="ECO:0000313" key="4">
    <source>
        <dbReference type="Proteomes" id="UP000315003"/>
    </source>
</evidence>
<evidence type="ECO:0000313" key="3">
    <source>
        <dbReference type="EMBL" id="QDT59755.1"/>
    </source>
</evidence>
<accession>A0A517SUE7</accession>
<dbReference type="OrthoDB" id="256709at2"/>
<organism evidence="3 4">
    <name type="scientific">Stieleria bergensis</name>
    <dbReference type="NCBI Taxonomy" id="2528025"/>
    <lineage>
        <taxon>Bacteria</taxon>
        <taxon>Pseudomonadati</taxon>
        <taxon>Planctomycetota</taxon>
        <taxon>Planctomycetia</taxon>
        <taxon>Pirellulales</taxon>
        <taxon>Pirellulaceae</taxon>
        <taxon>Stieleria</taxon>
    </lineage>
</organism>
<dbReference type="Proteomes" id="UP000315003">
    <property type="component" value="Chromosome"/>
</dbReference>
<evidence type="ECO:0000259" key="2">
    <source>
        <dbReference type="Pfam" id="PF06439"/>
    </source>
</evidence>
<keyword evidence="4" id="KW-1185">Reference proteome</keyword>
<evidence type="ECO:0000256" key="1">
    <source>
        <dbReference type="SAM" id="SignalP"/>
    </source>
</evidence>
<feature type="chain" id="PRO_5021979508" description="3-keto-alpha-glucoside-1,2-lyase/3-keto-2-hydroxy-glucal hydratase domain-containing protein" evidence="1">
    <location>
        <begin position="26"/>
        <end position="237"/>
    </location>
</feature>
<dbReference type="EMBL" id="CP036272">
    <property type="protein sequence ID" value="QDT59755.1"/>
    <property type="molecule type" value="Genomic_DNA"/>
</dbReference>
<feature type="domain" description="3-keto-alpha-glucoside-1,2-lyase/3-keto-2-hydroxy-glucal hydratase" evidence="2">
    <location>
        <begin position="49"/>
        <end position="230"/>
    </location>
</feature>
<gene>
    <name evidence="3" type="ORF">SV7mr_22650</name>
</gene>
<dbReference type="Pfam" id="PF06439">
    <property type="entry name" value="3keto-disac_hyd"/>
    <property type="match status" value="1"/>
</dbReference>
<dbReference type="Gene3D" id="2.60.120.560">
    <property type="entry name" value="Exo-inulinase, domain 1"/>
    <property type="match status" value="1"/>
</dbReference>
<proteinExistence type="predicted"/>
<dbReference type="RefSeq" id="WP_145271834.1">
    <property type="nucleotide sequence ID" value="NZ_CP036272.1"/>
</dbReference>
<dbReference type="GO" id="GO:0016787">
    <property type="term" value="F:hydrolase activity"/>
    <property type="evidence" value="ECO:0007669"/>
    <property type="project" value="InterPro"/>
</dbReference>
<dbReference type="AlphaFoldDB" id="A0A517SUE7"/>
<keyword evidence="1" id="KW-0732">Signal</keyword>
<name>A0A517SUE7_9BACT</name>
<sequence length="237" mass="26489" precursor="true">MTRNVRRSTLFSIGIALCLTTGLSADTVLLKDNFDRQETDDSQEQVGGKWSTNSKARAKGNKQVDLIDGAMRMTRHEVADHGVSVAHDLQFKNAEISMRFRIGQGDELGINIADMKEKSVHAGHLCVAKIRLNKVTIIDLKTGRMKKEMRDKAQNKTLTADDRKLIKTKEKAFPIKLTADTWNDLKVEIQDDTMTVSINGKEVGQFASAGIDHDTKSRLRLAVAKDAWVDDIKVVRK</sequence>
<reference evidence="3 4" key="1">
    <citation type="submission" date="2019-02" db="EMBL/GenBank/DDBJ databases">
        <title>Deep-cultivation of Planctomycetes and their phenomic and genomic characterization uncovers novel biology.</title>
        <authorList>
            <person name="Wiegand S."/>
            <person name="Jogler M."/>
            <person name="Boedeker C."/>
            <person name="Pinto D."/>
            <person name="Vollmers J."/>
            <person name="Rivas-Marin E."/>
            <person name="Kohn T."/>
            <person name="Peeters S.H."/>
            <person name="Heuer A."/>
            <person name="Rast P."/>
            <person name="Oberbeckmann S."/>
            <person name="Bunk B."/>
            <person name="Jeske O."/>
            <person name="Meyerdierks A."/>
            <person name="Storesund J.E."/>
            <person name="Kallscheuer N."/>
            <person name="Luecker S."/>
            <person name="Lage O.M."/>
            <person name="Pohl T."/>
            <person name="Merkel B.J."/>
            <person name="Hornburger P."/>
            <person name="Mueller R.-W."/>
            <person name="Bruemmer F."/>
            <person name="Labrenz M."/>
            <person name="Spormann A.M."/>
            <person name="Op den Camp H."/>
            <person name="Overmann J."/>
            <person name="Amann R."/>
            <person name="Jetten M.S.M."/>
            <person name="Mascher T."/>
            <person name="Medema M.H."/>
            <person name="Devos D.P."/>
            <person name="Kaster A.-K."/>
            <person name="Ovreas L."/>
            <person name="Rohde M."/>
            <person name="Galperin M.Y."/>
            <person name="Jogler C."/>
        </authorList>
    </citation>
    <scope>NUCLEOTIDE SEQUENCE [LARGE SCALE GENOMIC DNA]</scope>
    <source>
        <strain evidence="3 4">SV_7m_r</strain>
    </source>
</reference>
<protein>
    <recommendedName>
        <fullName evidence="2">3-keto-alpha-glucoside-1,2-lyase/3-keto-2-hydroxy-glucal hydratase domain-containing protein</fullName>
    </recommendedName>
</protein>